<organism evidence="2 3">
    <name type="scientific">Peteryoungia algae</name>
    <dbReference type="NCBI Taxonomy" id="2919917"/>
    <lineage>
        <taxon>Bacteria</taxon>
        <taxon>Pseudomonadati</taxon>
        <taxon>Pseudomonadota</taxon>
        <taxon>Alphaproteobacteria</taxon>
        <taxon>Hyphomicrobiales</taxon>
        <taxon>Rhizobiaceae</taxon>
        <taxon>Peteryoungia</taxon>
    </lineage>
</organism>
<keyword evidence="3" id="KW-1185">Reference proteome</keyword>
<dbReference type="InterPro" id="IPR050266">
    <property type="entry name" value="AB_hydrolase_sf"/>
</dbReference>
<gene>
    <name evidence="2" type="ORF">MKJ03_09405</name>
</gene>
<reference evidence="2 3" key="1">
    <citation type="submission" date="2022-03" db="EMBL/GenBank/DDBJ databases">
        <title>Rhizobium SSM4.3 sp. nov., isolated from Sediment (Gouqi Island).</title>
        <authorList>
            <person name="Chen G."/>
        </authorList>
    </citation>
    <scope>NUCLEOTIDE SEQUENCE [LARGE SCALE GENOMIC DNA]</scope>
    <source>
        <strain evidence="2 3">SSM4.3</strain>
        <plasmid evidence="2">unnamed</plasmid>
    </source>
</reference>
<keyword evidence="2" id="KW-0378">Hydrolase</keyword>
<proteinExistence type="predicted"/>
<name>A0ABT0CZW1_9HYPH</name>
<dbReference type="PANTHER" id="PTHR43798">
    <property type="entry name" value="MONOACYLGLYCEROL LIPASE"/>
    <property type="match status" value="1"/>
</dbReference>
<geneLocation type="plasmid" evidence="2">
    <name>unnamed</name>
</geneLocation>
<evidence type="ECO:0000259" key="1">
    <source>
        <dbReference type="Pfam" id="PF12697"/>
    </source>
</evidence>
<keyword evidence="2" id="KW-0614">Plasmid</keyword>
<dbReference type="Proteomes" id="UP001522662">
    <property type="component" value="Unassembled WGS sequence"/>
</dbReference>
<dbReference type="PRINTS" id="PR00111">
    <property type="entry name" value="ABHYDROLASE"/>
</dbReference>
<protein>
    <submittedName>
        <fullName evidence="2">Alpha/beta fold hydrolase</fullName>
    </submittedName>
</protein>
<evidence type="ECO:0000313" key="3">
    <source>
        <dbReference type="Proteomes" id="UP001522662"/>
    </source>
</evidence>
<feature type="domain" description="AB hydrolase-1" evidence="1">
    <location>
        <begin position="17"/>
        <end position="248"/>
    </location>
</feature>
<accession>A0ABT0CZW1</accession>
<dbReference type="GO" id="GO:0016787">
    <property type="term" value="F:hydrolase activity"/>
    <property type="evidence" value="ECO:0007669"/>
    <property type="project" value="UniProtKB-KW"/>
</dbReference>
<sequence length="258" mass="26791">MTLFAEVRHPSSAKAPLVLLHGFGGIGALWAPVIAKLDLGQPVIIYDLPGHGQSLNAEGVGHAGVMAMAILDDIERRGLPAFHLCGHSMGGAVASLIALRVHDRVASLTLVAPGGFGSEINHEALLRYGLAVEPDELAHGLAAMVAQTAAPEAAGLDRLADARRLPGAIDRLMQILASFLVERDGSMGQGTLPLSTFAGLQTPTRLLWGTADPILPVSQAKNIWQGAEVTLIEGAGHMLIDEAPDMVAVAIRAAVAEG</sequence>
<dbReference type="SUPFAM" id="SSF53474">
    <property type="entry name" value="alpha/beta-Hydrolases"/>
    <property type="match status" value="1"/>
</dbReference>
<evidence type="ECO:0000313" key="2">
    <source>
        <dbReference type="EMBL" id="MCJ8238544.1"/>
    </source>
</evidence>
<dbReference type="InterPro" id="IPR000073">
    <property type="entry name" value="AB_hydrolase_1"/>
</dbReference>
<dbReference type="Gene3D" id="3.40.50.1820">
    <property type="entry name" value="alpha/beta hydrolase"/>
    <property type="match status" value="1"/>
</dbReference>
<dbReference type="RefSeq" id="WP_245136378.1">
    <property type="nucleotide sequence ID" value="NZ_CP128477.1"/>
</dbReference>
<dbReference type="InterPro" id="IPR029058">
    <property type="entry name" value="AB_hydrolase_fold"/>
</dbReference>
<dbReference type="PANTHER" id="PTHR43798:SF33">
    <property type="entry name" value="HYDROLASE, PUTATIVE (AFU_ORTHOLOGUE AFUA_2G14860)-RELATED"/>
    <property type="match status" value="1"/>
</dbReference>
<dbReference type="EMBL" id="JALAYX010000002">
    <property type="protein sequence ID" value="MCJ8238544.1"/>
    <property type="molecule type" value="Genomic_DNA"/>
</dbReference>
<comment type="caution">
    <text evidence="2">The sequence shown here is derived from an EMBL/GenBank/DDBJ whole genome shotgun (WGS) entry which is preliminary data.</text>
</comment>
<dbReference type="Pfam" id="PF12697">
    <property type="entry name" value="Abhydrolase_6"/>
    <property type="match status" value="1"/>
</dbReference>